<dbReference type="Pfam" id="PF25183">
    <property type="entry name" value="OMP_b-brl_4"/>
    <property type="match status" value="1"/>
</dbReference>
<dbReference type="Pfam" id="PF07715">
    <property type="entry name" value="Plug"/>
    <property type="match status" value="1"/>
</dbReference>
<keyword evidence="5" id="KW-1185">Reference proteome</keyword>
<reference evidence="4 5" key="1">
    <citation type="submission" date="2020-10" db="EMBL/GenBank/DDBJ databases">
        <title>Complete genome sequence of Paludibaculum fermentans P105T, a facultatively anaerobic acidobacterium capable of dissimilatory Fe(III) reduction.</title>
        <authorList>
            <person name="Dedysh S.N."/>
            <person name="Beletsky A.V."/>
            <person name="Kulichevskaya I.S."/>
            <person name="Mardanov A.V."/>
            <person name="Ravin N.V."/>
        </authorList>
    </citation>
    <scope>NUCLEOTIDE SEQUENCE [LARGE SCALE GENOMIC DNA]</scope>
    <source>
        <strain evidence="4 5">P105</strain>
    </source>
</reference>
<dbReference type="GO" id="GO:0015344">
    <property type="term" value="F:siderophore uptake transmembrane transporter activity"/>
    <property type="evidence" value="ECO:0007669"/>
    <property type="project" value="TreeGrafter"/>
</dbReference>
<organism evidence="4 5">
    <name type="scientific">Paludibaculum fermentans</name>
    <dbReference type="NCBI Taxonomy" id="1473598"/>
    <lineage>
        <taxon>Bacteria</taxon>
        <taxon>Pseudomonadati</taxon>
        <taxon>Acidobacteriota</taxon>
        <taxon>Terriglobia</taxon>
        <taxon>Bryobacterales</taxon>
        <taxon>Bryobacteraceae</taxon>
        <taxon>Paludibaculum</taxon>
    </lineage>
</organism>
<dbReference type="EMBL" id="CP063849">
    <property type="protein sequence ID" value="QOY90947.1"/>
    <property type="molecule type" value="Genomic_DNA"/>
</dbReference>
<gene>
    <name evidence="4" type="ORF">IRI77_13665</name>
</gene>
<dbReference type="Pfam" id="PF13620">
    <property type="entry name" value="CarboxypepD_reg"/>
    <property type="match status" value="1"/>
</dbReference>
<evidence type="ECO:0000259" key="2">
    <source>
        <dbReference type="Pfam" id="PF07715"/>
    </source>
</evidence>
<dbReference type="RefSeq" id="WP_194452604.1">
    <property type="nucleotide sequence ID" value="NZ_CP063849.1"/>
</dbReference>
<keyword evidence="1" id="KW-0732">Signal</keyword>
<feature type="signal peptide" evidence="1">
    <location>
        <begin position="1"/>
        <end position="21"/>
    </location>
</feature>
<dbReference type="Proteomes" id="UP000593892">
    <property type="component" value="Chromosome"/>
</dbReference>
<feature type="chain" id="PRO_5032705858" evidence="1">
    <location>
        <begin position="22"/>
        <end position="1200"/>
    </location>
</feature>
<proteinExistence type="predicted"/>
<dbReference type="PANTHER" id="PTHR30069">
    <property type="entry name" value="TONB-DEPENDENT OUTER MEMBRANE RECEPTOR"/>
    <property type="match status" value="1"/>
</dbReference>
<name>A0A7S7NW80_PALFE</name>
<evidence type="ECO:0000256" key="1">
    <source>
        <dbReference type="SAM" id="SignalP"/>
    </source>
</evidence>
<dbReference type="SUPFAM" id="SSF49464">
    <property type="entry name" value="Carboxypeptidase regulatory domain-like"/>
    <property type="match status" value="1"/>
</dbReference>
<feature type="domain" description="TonB-dependent transporter Oar-like beta-barrel" evidence="3">
    <location>
        <begin position="239"/>
        <end position="1193"/>
    </location>
</feature>
<dbReference type="InterPro" id="IPR012910">
    <property type="entry name" value="Plug_dom"/>
</dbReference>
<dbReference type="Gene3D" id="2.170.130.10">
    <property type="entry name" value="TonB-dependent receptor, plug domain"/>
    <property type="match status" value="1"/>
</dbReference>
<dbReference type="PANTHER" id="PTHR30069:SF46">
    <property type="entry name" value="OAR PROTEIN"/>
    <property type="match status" value="1"/>
</dbReference>
<evidence type="ECO:0000313" key="5">
    <source>
        <dbReference type="Proteomes" id="UP000593892"/>
    </source>
</evidence>
<dbReference type="Gene3D" id="2.60.40.1120">
    <property type="entry name" value="Carboxypeptidase-like, regulatory domain"/>
    <property type="match status" value="1"/>
</dbReference>
<dbReference type="GO" id="GO:0044718">
    <property type="term" value="P:siderophore transmembrane transport"/>
    <property type="evidence" value="ECO:0007669"/>
    <property type="project" value="TreeGrafter"/>
</dbReference>
<evidence type="ECO:0000313" key="4">
    <source>
        <dbReference type="EMBL" id="QOY90947.1"/>
    </source>
</evidence>
<dbReference type="InterPro" id="IPR039426">
    <property type="entry name" value="TonB-dep_rcpt-like"/>
</dbReference>
<dbReference type="InterPro" id="IPR008969">
    <property type="entry name" value="CarboxyPept-like_regulatory"/>
</dbReference>
<accession>A0A7S7NW80</accession>
<dbReference type="GO" id="GO:0009279">
    <property type="term" value="C:cell outer membrane"/>
    <property type="evidence" value="ECO:0007669"/>
    <property type="project" value="TreeGrafter"/>
</dbReference>
<keyword evidence="4" id="KW-0378">Hydrolase</keyword>
<dbReference type="InterPro" id="IPR037066">
    <property type="entry name" value="Plug_dom_sf"/>
</dbReference>
<feature type="domain" description="TonB-dependent receptor plug" evidence="2">
    <location>
        <begin position="140"/>
        <end position="234"/>
    </location>
</feature>
<dbReference type="KEGG" id="pfer:IRI77_13665"/>
<dbReference type="InterPro" id="IPR057601">
    <property type="entry name" value="Oar-like_b-barrel"/>
</dbReference>
<dbReference type="AlphaFoldDB" id="A0A7S7NW80"/>
<dbReference type="SUPFAM" id="SSF56935">
    <property type="entry name" value="Porins"/>
    <property type="match status" value="1"/>
</dbReference>
<evidence type="ECO:0000259" key="3">
    <source>
        <dbReference type="Pfam" id="PF25183"/>
    </source>
</evidence>
<protein>
    <submittedName>
        <fullName evidence="4">Carboxypeptidase regulatory-like domain-containing protein</fullName>
    </submittedName>
</protein>
<keyword evidence="4" id="KW-0121">Carboxypeptidase</keyword>
<keyword evidence="4" id="KW-0645">Protease</keyword>
<sequence>MLQRAFLVTSLAALAVCGLFAQGTTSRLIGIAQDPSGAPVIGATVKLINEGTNSTFSTKTADNGAYFFEAVQSGLYTVTVEATGFKKFSSPRNRVAIGQPTTVNVKLELGQISEVVTVADTAEVVQTSTSGNIGNLFSEQVIKDLPIVGTRGRNPLDLVVRQPGVVSGANTGGGVHVNGARDRAWNYTVDGIDANETSAGGSNFAPIRMNPDGLAEFKVLTGNATAEYGRNSGGQVAMVTKSGTNELHGSLFWFYRTPRLNANEWESNLNNVGKRQYVQNMPGFSVGGPALKNKLFYYANLQILRTRESAIVNSTVYTQSARDGLWRYVKGGRNQPAGVTGASVDAQGNVLAGVNLGTYNIATSDPDRLGLNATTKAVAQGAPLPNNFSIGDGLNTAAYTFTALQFEKQYDLTTRLDYILNSRNTLFARISLGNQNSNCDRGNGGAPVFPTTPCLVNTMRDPKNYAFNWRSTPSTSTTNELVFGLNQFAFNFENPRADITKLNLTSLPVANPDDWSVGNQRALKTWQVVDNFAWFKGAHSLKFGTNMRFGSHTDTRGSIGGFNVTQAVDFSRTVNTVDATKFGLPTDINQANDRNPLESSINFLLGRVGNTNRGFPSTADSYVVDVYNFETRFNEYDFFAQDTWKARRNLTIDMGLRLEMKMAPTNPDGRVRLPNQAAVAGGLPSNSLTWVPGSLYRNAINNWGPSLGFAWDPFNSGKTSIRGNYRIAYDRINTFVFSSTVFQNLPGIVIGDQNTTFGQNGGRLTSLPTLNAPTGKPSDLAQPVPFSTRNITVADPNFQAPTTHQWSFGIQREVLHNTVVEVNYVGRRAYNLFGAYNANQADIRNNGFIGALSTVKAGGESPLINQLMSVDSRRTASETGSAAMRRIYSVDLTNNNVAFIAQDLSRRSVGGKGQPEAAGLSPFFFIPYPQFANGLNVVDSNDWSTYHGLQTQVQRHMTNGLEVQFSYSFSKSLDTRSFDPALSTVGTANATTAGSTPFDVNNRRLNYGPSDFDRRHVAQTYWLYELPFGKGRKFVGNASGWTQRLLGGWQVAGVGTFQSGRPFSVYSGFNTFNNVVQSFANCDGCTPTMGNVLDGPGGVKWYFSADQLAKFKPLAMGELGNTGRNFFRAPGGWGLDGSFLKRTPITERVNFEFRADMTNLTNTPQFGAPTATATSSIFGRIRDTVLSSSRKIQLGAKINF</sequence>
<dbReference type="GO" id="GO:0004180">
    <property type="term" value="F:carboxypeptidase activity"/>
    <property type="evidence" value="ECO:0007669"/>
    <property type="project" value="UniProtKB-KW"/>
</dbReference>